<evidence type="ECO:0000313" key="2">
    <source>
        <dbReference type="EMBL" id="KAJ1208167.1"/>
    </source>
</evidence>
<evidence type="ECO:0000256" key="1">
    <source>
        <dbReference type="SAM" id="MobiDB-lite"/>
    </source>
</evidence>
<sequence>MGCVFGEQLPAWKHVRCLCAPPNLARTSELKRSNGEQCTAPGCDRRGAGGGARLALGGPPGVPGAVADSACRAGTSEVWRCPNERRAGLPCVWLKRHWECGPDRIPIIRPGGAAEEGSPSREWKGGAWGA</sequence>
<accession>A0AAV7W5Q5</accession>
<comment type="caution">
    <text evidence="2">The sequence shown here is derived from an EMBL/GenBank/DDBJ whole genome shotgun (WGS) entry which is preliminary data.</text>
</comment>
<reference evidence="2" key="1">
    <citation type="journal article" date="2022" name="bioRxiv">
        <title>Sequencing and chromosome-scale assembly of the giantPleurodeles waltlgenome.</title>
        <authorList>
            <person name="Brown T."/>
            <person name="Elewa A."/>
            <person name="Iarovenko S."/>
            <person name="Subramanian E."/>
            <person name="Araus A.J."/>
            <person name="Petzold A."/>
            <person name="Susuki M."/>
            <person name="Suzuki K.-i.T."/>
            <person name="Hayashi T."/>
            <person name="Toyoda A."/>
            <person name="Oliveira C."/>
            <person name="Osipova E."/>
            <person name="Leigh N.D."/>
            <person name="Simon A."/>
            <person name="Yun M.H."/>
        </authorList>
    </citation>
    <scope>NUCLEOTIDE SEQUENCE</scope>
    <source>
        <strain evidence="2">20211129_DDA</strain>
        <tissue evidence="2">Liver</tissue>
    </source>
</reference>
<keyword evidence="3" id="KW-1185">Reference proteome</keyword>
<proteinExistence type="predicted"/>
<dbReference type="EMBL" id="JANPWB010000002">
    <property type="protein sequence ID" value="KAJ1208167.1"/>
    <property type="molecule type" value="Genomic_DNA"/>
</dbReference>
<dbReference type="AlphaFoldDB" id="A0AAV7W5Q5"/>
<organism evidence="2 3">
    <name type="scientific">Pleurodeles waltl</name>
    <name type="common">Iberian ribbed newt</name>
    <dbReference type="NCBI Taxonomy" id="8319"/>
    <lineage>
        <taxon>Eukaryota</taxon>
        <taxon>Metazoa</taxon>
        <taxon>Chordata</taxon>
        <taxon>Craniata</taxon>
        <taxon>Vertebrata</taxon>
        <taxon>Euteleostomi</taxon>
        <taxon>Amphibia</taxon>
        <taxon>Batrachia</taxon>
        <taxon>Caudata</taxon>
        <taxon>Salamandroidea</taxon>
        <taxon>Salamandridae</taxon>
        <taxon>Pleurodelinae</taxon>
        <taxon>Pleurodeles</taxon>
    </lineage>
</organism>
<name>A0AAV7W5Q5_PLEWA</name>
<evidence type="ECO:0000313" key="3">
    <source>
        <dbReference type="Proteomes" id="UP001066276"/>
    </source>
</evidence>
<protein>
    <submittedName>
        <fullName evidence="2">Uncharacterized protein</fullName>
    </submittedName>
</protein>
<feature type="region of interest" description="Disordered" evidence="1">
    <location>
        <begin position="110"/>
        <end position="130"/>
    </location>
</feature>
<gene>
    <name evidence="2" type="ORF">NDU88_003553</name>
</gene>
<dbReference type="Proteomes" id="UP001066276">
    <property type="component" value="Chromosome 1_2"/>
</dbReference>